<dbReference type="AlphaFoldDB" id="A0A0R3LY22"/>
<dbReference type="OrthoDB" id="8240671at2"/>
<name>A0A0R3LY22_9BRAD</name>
<dbReference type="RefSeq" id="WP_057835407.1">
    <property type="nucleotide sequence ID" value="NZ_LLXZ01000071.1"/>
</dbReference>
<evidence type="ECO:0000313" key="2">
    <source>
        <dbReference type="Proteomes" id="UP000050863"/>
    </source>
</evidence>
<proteinExistence type="predicted"/>
<evidence type="ECO:0000313" key="1">
    <source>
        <dbReference type="EMBL" id="KRR09542.1"/>
    </source>
</evidence>
<gene>
    <name evidence="1" type="ORF">CQ12_13705</name>
</gene>
<reference evidence="1 2" key="1">
    <citation type="submission" date="2014-03" db="EMBL/GenBank/DDBJ databases">
        <title>Bradyrhizobium valentinum sp. nov., isolated from effective nodules of Lupinus mariae-josephae, a lupine endemic of basic-lime soils in Eastern Spain.</title>
        <authorList>
            <person name="Duran D."/>
            <person name="Rey L."/>
            <person name="Navarro A."/>
            <person name="Busquets A."/>
            <person name="Imperial J."/>
            <person name="Ruiz-Argueso T."/>
        </authorList>
    </citation>
    <scope>NUCLEOTIDE SEQUENCE [LARGE SCALE GENOMIC DNA]</scope>
    <source>
        <strain evidence="1 2">PAC68</strain>
    </source>
</reference>
<sequence length="74" mass="8866">MDVEKQREIIRLWNRMRQVEGPLAEEIRIQILEYFAQPDSPSARMNERREILNRLPVRTAQLYRIGDRSNNATL</sequence>
<organism evidence="1 2">
    <name type="scientific">Bradyrhizobium jicamae</name>
    <dbReference type="NCBI Taxonomy" id="280332"/>
    <lineage>
        <taxon>Bacteria</taxon>
        <taxon>Pseudomonadati</taxon>
        <taxon>Pseudomonadota</taxon>
        <taxon>Alphaproteobacteria</taxon>
        <taxon>Hyphomicrobiales</taxon>
        <taxon>Nitrobacteraceae</taxon>
        <taxon>Bradyrhizobium</taxon>
    </lineage>
</organism>
<accession>A0A0R3LY22</accession>
<keyword evidence="2" id="KW-1185">Reference proteome</keyword>
<dbReference type="Proteomes" id="UP000050863">
    <property type="component" value="Unassembled WGS sequence"/>
</dbReference>
<comment type="caution">
    <text evidence="1">The sequence shown here is derived from an EMBL/GenBank/DDBJ whole genome shotgun (WGS) entry which is preliminary data.</text>
</comment>
<protein>
    <submittedName>
        <fullName evidence="1">Uncharacterized protein</fullName>
    </submittedName>
</protein>
<dbReference type="EMBL" id="LLXZ01000071">
    <property type="protein sequence ID" value="KRR09542.1"/>
    <property type="molecule type" value="Genomic_DNA"/>
</dbReference>